<accession>A0AAU6MWV0</accession>
<evidence type="ECO:0000313" key="1">
    <source>
        <dbReference type="EMBL" id="WVW00565.1"/>
    </source>
</evidence>
<keyword evidence="1" id="KW-0496">Mitochondrion</keyword>
<dbReference type="EMBL" id="OQ457269">
    <property type="protein sequence ID" value="WVW00565.1"/>
    <property type="molecule type" value="Genomic_DNA"/>
</dbReference>
<reference evidence="1" key="1">
    <citation type="submission" date="2023-02" db="EMBL/GenBank/DDBJ databases">
        <title>Museomics allows comparative analyses of mitochondrial genomes in the family Gryllidae (Insecta, Orthoptera) and confirms its phylogenetic relationships.</title>
        <authorList>
            <person name="Dong J."/>
            <person name="Liu Y."/>
            <person name="Tan M."/>
            <person name="Abdul Wahab R."/>
            <person name="Nattier R."/>
            <person name="Chifflet-Belle P."/>
            <person name="Robillard T."/>
        </authorList>
    </citation>
    <scope>NUCLEOTIDE SEQUENCE</scope>
</reference>
<sequence>MPQMAPMNWLLLLIMFITLFLMMMMMNYFTTQPLTHNTMTPNNNYSSKSLNWKW</sequence>
<organism evidence="1">
    <name type="scientific">Xenogryllus maniema</name>
    <dbReference type="NCBI Taxonomy" id="3120009"/>
    <lineage>
        <taxon>Eukaryota</taxon>
        <taxon>Metazoa</taxon>
        <taxon>Ecdysozoa</taxon>
        <taxon>Arthropoda</taxon>
        <taxon>Hexapoda</taxon>
        <taxon>Insecta</taxon>
        <taxon>Pterygota</taxon>
        <taxon>Neoptera</taxon>
        <taxon>Polyneoptera</taxon>
        <taxon>Orthoptera</taxon>
        <taxon>Ensifera</taxon>
        <taxon>Gryllidea</taxon>
        <taxon>Grylloidea</taxon>
        <taxon>Gryllidae</taxon>
        <taxon>Eneopterinae</taxon>
        <taxon>Xenogryllus</taxon>
    </lineage>
</organism>
<protein>
    <submittedName>
        <fullName evidence="1">ATP synthase F0 subunit 8</fullName>
    </submittedName>
</protein>
<name>A0AAU6MWV0_9ORTH</name>
<geneLocation type="mitochondrion" evidence="1"/>
<proteinExistence type="predicted"/>
<gene>
    <name evidence="1" type="primary">atp8</name>
</gene>
<dbReference type="AlphaFoldDB" id="A0AAU6MWV0"/>